<dbReference type="SUPFAM" id="SSF50249">
    <property type="entry name" value="Nucleic acid-binding proteins"/>
    <property type="match status" value="1"/>
</dbReference>
<feature type="domain" description="ChsH2 C-terminal OB-fold" evidence="1">
    <location>
        <begin position="50"/>
        <end position="110"/>
    </location>
</feature>
<proteinExistence type="predicted"/>
<gene>
    <name evidence="3" type="ORF">FHS55_004479</name>
</gene>
<dbReference type="Pfam" id="PF01796">
    <property type="entry name" value="OB_ChsH2_C"/>
    <property type="match status" value="1"/>
</dbReference>
<evidence type="ECO:0008006" key="5">
    <source>
        <dbReference type="Google" id="ProtNLM"/>
    </source>
</evidence>
<reference evidence="3 4" key="1">
    <citation type="submission" date="2020-08" db="EMBL/GenBank/DDBJ databases">
        <title>Genomic Encyclopedia of Type Strains, Phase IV (KMG-IV): sequencing the most valuable type-strain genomes for metagenomic binning, comparative biology and taxonomic classification.</title>
        <authorList>
            <person name="Goeker M."/>
        </authorList>
    </citation>
    <scope>NUCLEOTIDE SEQUENCE [LARGE SCALE GENOMIC DNA]</scope>
    <source>
        <strain evidence="3 4">DSM 5895</strain>
    </source>
</reference>
<dbReference type="RefSeq" id="WP_210287126.1">
    <property type="nucleotide sequence ID" value="NZ_JACICD010000015.1"/>
</dbReference>
<dbReference type="Pfam" id="PF12172">
    <property type="entry name" value="zf-ChsH2"/>
    <property type="match status" value="1"/>
</dbReference>
<dbReference type="InterPro" id="IPR022002">
    <property type="entry name" value="ChsH2_Znr"/>
</dbReference>
<organism evidence="3 4">
    <name type="scientific">Ancylobacter tetraedralis</name>
    <dbReference type="NCBI Taxonomy" id="217068"/>
    <lineage>
        <taxon>Bacteria</taxon>
        <taxon>Pseudomonadati</taxon>
        <taxon>Pseudomonadota</taxon>
        <taxon>Alphaproteobacteria</taxon>
        <taxon>Hyphomicrobiales</taxon>
        <taxon>Xanthobacteraceae</taxon>
        <taxon>Ancylobacter</taxon>
    </lineage>
</organism>
<sequence>MSPVTDVTSDPFWEGVRAGRLMIQRCPVTGKHQWYPRAHSIHAVGASPEWVEASGHGTIFSFTTIQRGMSAFETPYTCVLVMLEEGVLVLSRLEAEPGADIRVGMPVEVFFGTVAGTPDLPLFRIREERP</sequence>
<name>A0A839ZGD0_9HYPH</name>
<dbReference type="InterPro" id="IPR012340">
    <property type="entry name" value="NA-bd_OB-fold"/>
</dbReference>
<evidence type="ECO:0000259" key="1">
    <source>
        <dbReference type="Pfam" id="PF01796"/>
    </source>
</evidence>
<comment type="caution">
    <text evidence="3">The sequence shown here is derived from an EMBL/GenBank/DDBJ whole genome shotgun (WGS) entry which is preliminary data.</text>
</comment>
<accession>A0A839ZGD0</accession>
<dbReference type="InterPro" id="IPR052513">
    <property type="entry name" value="Thioester_dehydratase-like"/>
</dbReference>
<dbReference type="PANTHER" id="PTHR34075">
    <property type="entry name" value="BLR3430 PROTEIN"/>
    <property type="match status" value="1"/>
</dbReference>
<dbReference type="Gene3D" id="6.10.30.10">
    <property type="match status" value="1"/>
</dbReference>
<keyword evidence="4" id="KW-1185">Reference proteome</keyword>
<evidence type="ECO:0000313" key="3">
    <source>
        <dbReference type="EMBL" id="MBB3773834.1"/>
    </source>
</evidence>
<dbReference type="InterPro" id="IPR002878">
    <property type="entry name" value="ChsH2_C"/>
</dbReference>
<dbReference type="EMBL" id="JACICD010000015">
    <property type="protein sequence ID" value="MBB3773834.1"/>
    <property type="molecule type" value="Genomic_DNA"/>
</dbReference>
<dbReference type="AlphaFoldDB" id="A0A839ZGD0"/>
<evidence type="ECO:0000259" key="2">
    <source>
        <dbReference type="Pfam" id="PF12172"/>
    </source>
</evidence>
<dbReference type="Proteomes" id="UP000533469">
    <property type="component" value="Unassembled WGS sequence"/>
</dbReference>
<feature type="domain" description="ChsH2 rubredoxin-like zinc ribbon" evidence="2">
    <location>
        <begin position="13"/>
        <end position="39"/>
    </location>
</feature>
<evidence type="ECO:0000313" key="4">
    <source>
        <dbReference type="Proteomes" id="UP000533469"/>
    </source>
</evidence>
<dbReference type="PANTHER" id="PTHR34075:SF5">
    <property type="entry name" value="BLR3430 PROTEIN"/>
    <property type="match status" value="1"/>
</dbReference>
<protein>
    <recommendedName>
        <fullName evidence="5">DUF35 domain-containing protein</fullName>
    </recommendedName>
</protein>